<dbReference type="SMART" id="SM00857">
    <property type="entry name" value="Resolvase"/>
    <property type="match status" value="1"/>
</dbReference>
<dbReference type="InterPro" id="IPR006119">
    <property type="entry name" value="Resolv_N"/>
</dbReference>
<evidence type="ECO:0000256" key="5">
    <source>
        <dbReference type="PIRSR" id="PIRSR606118-50"/>
    </source>
</evidence>
<dbReference type="GO" id="GO:0000150">
    <property type="term" value="F:DNA strand exchange activity"/>
    <property type="evidence" value="ECO:0007669"/>
    <property type="project" value="InterPro"/>
</dbReference>
<dbReference type="Proteomes" id="UP000567922">
    <property type="component" value="Unassembled WGS sequence"/>
</dbReference>
<reference evidence="9 10" key="1">
    <citation type="submission" date="2020-08" db="EMBL/GenBank/DDBJ databases">
        <title>Sequencing the genomes of 1000 actinobacteria strains.</title>
        <authorList>
            <person name="Klenk H.-P."/>
        </authorList>
    </citation>
    <scope>NUCLEOTIDE SEQUENCE [LARGE SCALE GENOMIC DNA]</scope>
    <source>
        <strain evidence="9 10">DSM 45258</strain>
    </source>
</reference>
<dbReference type="PROSITE" id="PS00397">
    <property type="entry name" value="RECOMBINASES_1"/>
    <property type="match status" value="1"/>
</dbReference>
<keyword evidence="2" id="KW-0229">DNA integration</keyword>
<evidence type="ECO:0000313" key="10">
    <source>
        <dbReference type="Proteomes" id="UP000567922"/>
    </source>
</evidence>
<organism evidence="9 10">
    <name type="scientific">Hoyosella altamirensis</name>
    <dbReference type="NCBI Taxonomy" id="616997"/>
    <lineage>
        <taxon>Bacteria</taxon>
        <taxon>Bacillati</taxon>
        <taxon>Actinomycetota</taxon>
        <taxon>Actinomycetes</taxon>
        <taxon>Mycobacteriales</taxon>
        <taxon>Hoyosellaceae</taxon>
        <taxon>Hoyosella</taxon>
    </lineage>
</organism>
<evidence type="ECO:0000256" key="4">
    <source>
        <dbReference type="ARBA" id="ARBA00023172"/>
    </source>
</evidence>
<dbReference type="PANTHER" id="PTHR30461">
    <property type="entry name" value="DNA-INVERTASE FROM LAMBDOID PROPHAGE"/>
    <property type="match status" value="1"/>
</dbReference>
<accession>A0A839RWR0</accession>
<keyword evidence="3" id="KW-0238">DNA-binding</keyword>
<dbReference type="InterPro" id="IPR006118">
    <property type="entry name" value="Recombinase_CS"/>
</dbReference>
<dbReference type="AlphaFoldDB" id="A0A839RWR0"/>
<dbReference type="InterPro" id="IPR009057">
    <property type="entry name" value="Homeodomain-like_sf"/>
</dbReference>
<evidence type="ECO:0000256" key="6">
    <source>
        <dbReference type="PROSITE-ProRule" id="PRU10137"/>
    </source>
</evidence>
<dbReference type="Pfam" id="PF13936">
    <property type="entry name" value="HTH_38"/>
    <property type="match status" value="1"/>
</dbReference>
<evidence type="ECO:0000256" key="3">
    <source>
        <dbReference type="ARBA" id="ARBA00023125"/>
    </source>
</evidence>
<evidence type="ECO:0000256" key="1">
    <source>
        <dbReference type="ARBA" id="ARBA00009913"/>
    </source>
</evidence>
<evidence type="ECO:0000313" key="8">
    <source>
        <dbReference type="EMBL" id="MBB3040039.1"/>
    </source>
</evidence>
<dbReference type="PROSITE" id="PS00398">
    <property type="entry name" value="RECOMBINASES_2"/>
    <property type="match status" value="1"/>
</dbReference>
<evidence type="ECO:0000259" key="7">
    <source>
        <dbReference type="PROSITE" id="PS51736"/>
    </source>
</evidence>
<sequence length="203" mass="21962">MRNAYDELINPEGDPRSIAYARVSTADQDPQLQIDALTAHGCRRLFIEKVSSREKDRPGLAAALHRLDPGDTLVVWKLDRLGRSVTEVVGLAEKLHAIGVGLHILAGTLEGRYSATGSGKFFFTVMAAFAELERDLIHERTMAGLAAARAAGRVGGRPRKLDPDKLAAARARRARGESLPQIAKALNVSASTIHRHLKQADSG</sequence>
<dbReference type="EMBL" id="JACHWS010000006">
    <property type="protein sequence ID" value="MBB3040039.1"/>
    <property type="molecule type" value="Genomic_DNA"/>
</dbReference>
<dbReference type="Pfam" id="PF00239">
    <property type="entry name" value="Resolvase"/>
    <property type="match status" value="1"/>
</dbReference>
<protein>
    <submittedName>
        <fullName evidence="9">DNA invertase Pin-like site-specific DNA recombinase</fullName>
    </submittedName>
</protein>
<dbReference type="PROSITE" id="PS51736">
    <property type="entry name" value="RECOMBINASES_3"/>
    <property type="match status" value="1"/>
</dbReference>
<dbReference type="InterPro" id="IPR025246">
    <property type="entry name" value="IS30-like_HTH"/>
</dbReference>
<dbReference type="PANTHER" id="PTHR30461:SF2">
    <property type="entry name" value="SERINE RECOMBINASE PINE-RELATED"/>
    <property type="match status" value="1"/>
</dbReference>
<evidence type="ECO:0000256" key="2">
    <source>
        <dbReference type="ARBA" id="ARBA00022908"/>
    </source>
</evidence>
<feature type="active site" description="O-(5'-phospho-DNA)-serine intermediate" evidence="5 6">
    <location>
        <position position="24"/>
    </location>
</feature>
<keyword evidence="10" id="KW-1185">Reference proteome</keyword>
<dbReference type="Gene3D" id="3.40.50.1390">
    <property type="entry name" value="Resolvase, N-terminal catalytic domain"/>
    <property type="match status" value="1"/>
</dbReference>
<proteinExistence type="inferred from homology"/>
<evidence type="ECO:0000313" key="9">
    <source>
        <dbReference type="EMBL" id="MBB3040181.1"/>
    </source>
</evidence>
<keyword evidence="4" id="KW-0233">DNA recombination</keyword>
<dbReference type="SUPFAM" id="SSF46689">
    <property type="entry name" value="Homeodomain-like"/>
    <property type="match status" value="1"/>
</dbReference>
<dbReference type="RefSeq" id="WP_064442681.1">
    <property type="nucleotide sequence ID" value="NZ_BDDI01000035.1"/>
</dbReference>
<comment type="similarity">
    <text evidence="1">Belongs to the site-specific recombinase resolvase family.</text>
</comment>
<name>A0A839RWR0_9ACTN</name>
<dbReference type="SUPFAM" id="SSF53041">
    <property type="entry name" value="Resolvase-like"/>
    <property type="match status" value="1"/>
</dbReference>
<dbReference type="EMBL" id="JACHWS010000011">
    <property type="protein sequence ID" value="MBB3040181.1"/>
    <property type="molecule type" value="Genomic_DNA"/>
</dbReference>
<dbReference type="InterPro" id="IPR036162">
    <property type="entry name" value="Resolvase-like_N_sf"/>
</dbReference>
<dbReference type="CDD" id="cd03768">
    <property type="entry name" value="SR_ResInv"/>
    <property type="match status" value="1"/>
</dbReference>
<gene>
    <name evidence="8" type="ORF">FHU29_004534</name>
    <name evidence="9" type="ORF">FHU29_004676</name>
</gene>
<comment type="caution">
    <text evidence="9">The sequence shown here is derived from an EMBL/GenBank/DDBJ whole genome shotgun (WGS) entry which is preliminary data.</text>
</comment>
<dbReference type="GO" id="GO:0015074">
    <property type="term" value="P:DNA integration"/>
    <property type="evidence" value="ECO:0007669"/>
    <property type="project" value="UniProtKB-KW"/>
</dbReference>
<feature type="domain" description="Resolvase/invertase-type recombinase catalytic" evidence="7">
    <location>
        <begin position="16"/>
        <end position="152"/>
    </location>
</feature>
<dbReference type="Gene3D" id="1.10.10.60">
    <property type="entry name" value="Homeodomain-like"/>
    <property type="match status" value="1"/>
</dbReference>
<dbReference type="OrthoDB" id="3405463at2"/>
<dbReference type="InterPro" id="IPR050639">
    <property type="entry name" value="SSR_resolvase"/>
</dbReference>
<dbReference type="GO" id="GO:0003677">
    <property type="term" value="F:DNA binding"/>
    <property type="evidence" value="ECO:0007669"/>
    <property type="project" value="UniProtKB-KW"/>
</dbReference>